<sequence>MKTIDFIGLKNFRTFNDQEGILLELSAINLVTGSNNTGKSSIIKSLQMIKNSIKSTKIPFDLDLTEQEHLLGDFDNVLFNAQNKNIEVTLPFTFLGLTTFYATLEYNISTKDSYKGNLRKITINDKKDNNFLFSFSYRKASETEKKSDQKEFEIESQEYEQKRSSSAHTEWYKLIAAPPTYSPLEGFIDWSINLDKLRSSLEYILEFYKQYLERKKEGKLIDIDYVDSRSEKTSLIPSLLLKSFKPDIPVDAVLQFLETDVAQGGLTQGNEPLREDDLRTEVDFEEDPKIEQLLYFFSIKILNQQFKWQNTLESGRSYFVISESFESSYRELIKRIGNIHFLSTVKEENSRVYSATINSPFTNLVKDYHTNLQEIDTKFIKKYLEAFGIGTEIQVDYERKYQFIKLSIKTLQGHDRELVDFGYGIKQLILILMQISVLAVKNKKKREVQSQEGDLDQEVYYLPSMLIIEEPETNLHPKWQSLLAKLFVKANKSYNIQFVIETHSEYLIRKFQTLTAKNKLKSKAVKIFYLRAAEKVKVNRKQLETIFIKKDGSIKYKVFDGGFFDEADKLELSLLNVQRDNFFRDFQSLKLEKADSISLITDLQTEIDNYTKKANLSVYQNLVDTIFVDSSKLLPDTVRYLTTGQYLHHNINDHDDFSSVIVQYGRSIENELCDLFTRINNSRRWTINDMQKVLERFKSIIPINSPREGQLNTEVEQILAVVFNSPLHLKIELIENLRVKRNGAAHPGPLITKQDALDYIHETNDFLKKWIELKR</sequence>
<dbReference type="AlphaFoldDB" id="A0A9W4TJF4"/>
<dbReference type="Pfam" id="PF13175">
    <property type="entry name" value="AAA_15"/>
    <property type="match status" value="1"/>
</dbReference>
<dbReference type="Proteomes" id="UP001152749">
    <property type="component" value="Chromosome"/>
</dbReference>
<proteinExistence type="predicted"/>
<name>A0A9W4TJF4_9FLAO</name>
<accession>A0A9W4TJF4</accession>
<evidence type="ECO:0000259" key="1">
    <source>
        <dbReference type="Pfam" id="PF13175"/>
    </source>
</evidence>
<protein>
    <submittedName>
        <fullName evidence="2">ATPase_AAA_core domain-containing protein</fullName>
    </submittedName>
</protein>
<evidence type="ECO:0000313" key="2">
    <source>
        <dbReference type="EMBL" id="CAI2768168.1"/>
    </source>
</evidence>
<dbReference type="InterPro" id="IPR027417">
    <property type="entry name" value="P-loop_NTPase"/>
</dbReference>
<feature type="domain" description="Endonuclease GajA/Old nuclease/RecF-like AAA" evidence="1">
    <location>
        <begin position="4"/>
        <end position="508"/>
    </location>
</feature>
<dbReference type="RefSeq" id="WP_263360841.1">
    <property type="nucleotide sequence ID" value="NZ_OX336425.1"/>
</dbReference>
<reference evidence="2" key="1">
    <citation type="submission" date="2022-09" db="EMBL/GenBank/DDBJ databases">
        <authorList>
            <person name="Duchaud E."/>
        </authorList>
    </citation>
    <scope>NUCLEOTIDE SEQUENCE</scope>
    <source>
        <strain evidence="2">TRV642</strain>
    </source>
</reference>
<dbReference type="PANTHER" id="PTHR43581:SF2">
    <property type="entry name" value="EXCINUCLEASE ATPASE SUBUNIT"/>
    <property type="match status" value="1"/>
</dbReference>
<dbReference type="KEGG" id="fcs:TRV642_3365"/>
<dbReference type="EMBL" id="OX336425">
    <property type="protein sequence ID" value="CAI2768168.1"/>
    <property type="molecule type" value="Genomic_DNA"/>
</dbReference>
<gene>
    <name evidence="2" type="ORF">TRV642_3365</name>
</gene>
<dbReference type="SUPFAM" id="SSF52540">
    <property type="entry name" value="P-loop containing nucleoside triphosphate hydrolases"/>
    <property type="match status" value="1"/>
</dbReference>
<dbReference type="PANTHER" id="PTHR43581">
    <property type="entry name" value="ATP/GTP PHOSPHATASE"/>
    <property type="match status" value="1"/>
</dbReference>
<dbReference type="InterPro" id="IPR041685">
    <property type="entry name" value="AAA_GajA/Old/RecF-like"/>
</dbReference>
<evidence type="ECO:0000313" key="3">
    <source>
        <dbReference type="Proteomes" id="UP001152749"/>
    </source>
</evidence>
<organism evidence="2 3">
    <name type="scientific">Flavobacterium collinsii</name>
    <dbReference type="NCBI Taxonomy" id="1114861"/>
    <lineage>
        <taxon>Bacteria</taxon>
        <taxon>Pseudomonadati</taxon>
        <taxon>Bacteroidota</taxon>
        <taxon>Flavobacteriia</taxon>
        <taxon>Flavobacteriales</taxon>
        <taxon>Flavobacteriaceae</taxon>
        <taxon>Flavobacterium</taxon>
    </lineage>
</organism>
<dbReference type="InterPro" id="IPR051396">
    <property type="entry name" value="Bact_Antivir_Def_Nuclease"/>
</dbReference>
<dbReference type="Gene3D" id="3.40.50.300">
    <property type="entry name" value="P-loop containing nucleotide triphosphate hydrolases"/>
    <property type="match status" value="2"/>
</dbReference>